<evidence type="ECO:0000313" key="3">
    <source>
        <dbReference type="Proteomes" id="UP000232688"/>
    </source>
</evidence>
<name>A0A2N0SDS3_9GLOM</name>
<feature type="compositionally biased region" description="Acidic residues" evidence="1">
    <location>
        <begin position="46"/>
        <end position="57"/>
    </location>
</feature>
<accession>A0A2N0SDS3</accession>
<protein>
    <submittedName>
        <fullName evidence="2">Uncharacterized protein</fullName>
    </submittedName>
</protein>
<reference evidence="2 3" key="2">
    <citation type="submission" date="2017-10" db="EMBL/GenBank/DDBJ databases">
        <title>Genome analyses suggest a sexual origin of heterokaryosis in a supposedly ancient asexual fungus.</title>
        <authorList>
            <person name="Corradi N."/>
            <person name="Sedzielewska K."/>
            <person name="Noel J."/>
            <person name="Charron P."/>
            <person name="Farinelli L."/>
            <person name="Marton T."/>
            <person name="Kruger M."/>
            <person name="Pelin A."/>
            <person name="Brachmann A."/>
            <person name="Corradi N."/>
        </authorList>
    </citation>
    <scope>NUCLEOTIDE SEQUENCE [LARGE SCALE GENOMIC DNA]</scope>
    <source>
        <strain evidence="2 3">A1</strain>
    </source>
</reference>
<dbReference type="EMBL" id="LLXH01000078">
    <property type="protein sequence ID" value="PKC73699.1"/>
    <property type="molecule type" value="Genomic_DNA"/>
</dbReference>
<reference evidence="2 3" key="1">
    <citation type="submission" date="2017-10" db="EMBL/GenBank/DDBJ databases">
        <title>Extensive intraspecific genome diversity in a model arbuscular mycorrhizal fungus.</title>
        <authorList>
            <person name="Chen E.C.H."/>
            <person name="Morin E."/>
            <person name="Baudet D."/>
            <person name="Noel J."/>
            <person name="Ndikumana S."/>
            <person name="Charron P."/>
            <person name="St-Onge C."/>
            <person name="Giorgi J."/>
            <person name="Grigoriev I.V."/>
            <person name="Roux C."/>
            <person name="Martin F.M."/>
            <person name="Corradi N."/>
        </authorList>
    </citation>
    <scope>NUCLEOTIDE SEQUENCE [LARGE SCALE GENOMIC DNA]</scope>
    <source>
        <strain evidence="2 3">A1</strain>
    </source>
</reference>
<gene>
    <name evidence="2" type="ORF">RhiirA1_450889</name>
</gene>
<dbReference type="VEuPathDB" id="FungiDB:RhiirA1_450889"/>
<sequence length="91" mass="10821">MSQYLLYRGSRDVFEFNIFHKICDNRSRTITIIKNEVNNKNNNNDSQEEINENGIEEETGRGVMDFSVVDLSKEFNDKQLNDENYENEYDE</sequence>
<feature type="region of interest" description="Disordered" evidence="1">
    <location>
        <begin position="38"/>
        <end position="57"/>
    </location>
</feature>
<dbReference type="Proteomes" id="UP000232688">
    <property type="component" value="Unassembled WGS sequence"/>
</dbReference>
<evidence type="ECO:0000313" key="2">
    <source>
        <dbReference type="EMBL" id="PKC73699.1"/>
    </source>
</evidence>
<proteinExistence type="predicted"/>
<comment type="caution">
    <text evidence="2">The sequence shown here is derived from an EMBL/GenBank/DDBJ whole genome shotgun (WGS) entry which is preliminary data.</text>
</comment>
<organism evidence="2 3">
    <name type="scientific">Rhizophagus irregularis</name>
    <dbReference type="NCBI Taxonomy" id="588596"/>
    <lineage>
        <taxon>Eukaryota</taxon>
        <taxon>Fungi</taxon>
        <taxon>Fungi incertae sedis</taxon>
        <taxon>Mucoromycota</taxon>
        <taxon>Glomeromycotina</taxon>
        <taxon>Glomeromycetes</taxon>
        <taxon>Glomerales</taxon>
        <taxon>Glomeraceae</taxon>
        <taxon>Rhizophagus</taxon>
    </lineage>
</organism>
<evidence type="ECO:0000256" key="1">
    <source>
        <dbReference type="SAM" id="MobiDB-lite"/>
    </source>
</evidence>
<dbReference type="AlphaFoldDB" id="A0A2N0SDS3"/>